<name>A0A8T1VUR0_9STRA</name>
<keyword evidence="3" id="KW-1185">Reference proteome</keyword>
<sequence>MDQDTTSRLGTETNYTLVLELQSTVARLHDIDVELGDLALAFKDDREEVETYTDDIADCCDRIKAIDEFVHELKAGNVPTIPDTSSALADMAEEREEEENTLKLLSGARTCHEEQIQQHETQLSALQEERLILQKKRSQICCLFGRNGVFELMRQRLVEGSPKML</sequence>
<gene>
    <name evidence="2" type="ORF">PHYPSEUDO_003484</name>
</gene>
<organism evidence="2 3">
    <name type="scientific">Phytophthora pseudosyringae</name>
    <dbReference type="NCBI Taxonomy" id="221518"/>
    <lineage>
        <taxon>Eukaryota</taxon>
        <taxon>Sar</taxon>
        <taxon>Stramenopiles</taxon>
        <taxon>Oomycota</taxon>
        <taxon>Peronosporomycetes</taxon>
        <taxon>Peronosporales</taxon>
        <taxon>Peronosporaceae</taxon>
        <taxon>Phytophthora</taxon>
    </lineage>
</organism>
<evidence type="ECO:0000313" key="2">
    <source>
        <dbReference type="EMBL" id="KAG7383680.1"/>
    </source>
</evidence>
<dbReference type="EMBL" id="JAGDFM010000170">
    <property type="protein sequence ID" value="KAG7383680.1"/>
    <property type="molecule type" value="Genomic_DNA"/>
</dbReference>
<accession>A0A8T1VUR0</accession>
<dbReference type="OrthoDB" id="154013at2759"/>
<proteinExistence type="predicted"/>
<dbReference type="AlphaFoldDB" id="A0A8T1VUR0"/>
<comment type="caution">
    <text evidence="2">The sequence shown here is derived from an EMBL/GenBank/DDBJ whole genome shotgun (WGS) entry which is preliminary data.</text>
</comment>
<evidence type="ECO:0000313" key="3">
    <source>
        <dbReference type="Proteomes" id="UP000694044"/>
    </source>
</evidence>
<feature type="coiled-coil region" evidence="1">
    <location>
        <begin position="88"/>
        <end position="136"/>
    </location>
</feature>
<evidence type="ECO:0000256" key="1">
    <source>
        <dbReference type="SAM" id="Coils"/>
    </source>
</evidence>
<dbReference type="Proteomes" id="UP000694044">
    <property type="component" value="Unassembled WGS sequence"/>
</dbReference>
<keyword evidence="1" id="KW-0175">Coiled coil</keyword>
<protein>
    <submittedName>
        <fullName evidence="2">Uncharacterized protein</fullName>
    </submittedName>
</protein>
<reference evidence="2" key="1">
    <citation type="submission" date="2021-02" db="EMBL/GenBank/DDBJ databases">
        <authorList>
            <person name="Palmer J.M."/>
        </authorList>
    </citation>
    <scope>NUCLEOTIDE SEQUENCE</scope>
    <source>
        <strain evidence="2">SCRP734</strain>
    </source>
</reference>